<dbReference type="SUPFAM" id="SSF48452">
    <property type="entry name" value="TPR-like"/>
    <property type="match status" value="2"/>
</dbReference>
<dbReference type="Gene3D" id="1.25.40.10">
    <property type="entry name" value="Tetratricopeptide repeat domain"/>
    <property type="match status" value="1"/>
</dbReference>
<name>A0AAN6UUJ6_9PEZI</name>
<reference evidence="1" key="2">
    <citation type="submission" date="2023-05" db="EMBL/GenBank/DDBJ databases">
        <authorList>
            <consortium name="Lawrence Berkeley National Laboratory"/>
            <person name="Steindorff A."/>
            <person name="Hensen N."/>
            <person name="Bonometti L."/>
            <person name="Westerberg I."/>
            <person name="Brannstrom I.O."/>
            <person name="Guillou S."/>
            <person name="Cros-Aarteil S."/>
            <person name="Calhoun S."/>
            <person name="Haridas S."/>
            <person name="Kuo A."/>
            <person name="Mondo S."/>
            <person name="Pangilinan J."/>
            <person name="Riley R."/>
            <person name="Labutti K."/>
            <person name="Andreopoulos B."/>
            <person name="Lipzen A."/>
            <person name="Chen C."/>
            <person name="Yanf M."/>
            <person name="Daum C."/>
            <person name="Ng V."/>
            <person name="Clum A."/>
            <person name="Ohm R."/>
            <person name="Martin F."/>
            <person name="Silar P."/>
            <person name="Natvig D."/>
            <person name="Lalanne C."/>
            <person name="Gautier V."/>
            <person name="Ament-Velasquez S.L."/>
            <person name="Kruys A."/>
            <person name="Hutchinson M.I."/>
            <person name="Powell A.J."/>
            <person name="Barry K."/>
            <person name="Miller A.N."/>
            <person name="Grigoriev I.V."/>
            <person name="Debuchy R."/>
            <person name="Gladieux P."/>
            <person name="Thoren M.H."/>
            <person name="Johannesson H."/>
        </authorList>
    </citation>
    <scope>NUCLEOTIDE SEQUENCE</scope>
    <source>
        <strain evidence="1">CBS 141.50</strain>
    </source>
</reference>
<dbReference type="InterPro" id="IPR011990">
    <property type="entry name" value="TPR-like_helical_dom_sf"/>
</dbReference>
<dbReference type="SUPFAM" id="SSF52540">
    <property type="entry name" value="P-loop containing nucleoside triphosphate hydrolases"/>
    <property type="match status" value="1"/>
</dbReference>
<dbReference type="InterPro" id="IPR027417">
    <property type="entry name" value="P-loop_NTPase"/>
</dbReference>
<keyword evidence="2" id="KW-1185">Reference proteome</keyword>
<evidence type="ECO:0000313" key="1">
    <source>
        <dbReference type="EMBL" id="KAK4139467.1"/>
    </source>
</evidence>
<dbReference type="Proteomes" id="UP001302676">
    <property type="component" value="Unassembled WGS sequence"/>
</dbReference>
<proteinExistence type="predicted"/>
<dbReference type="Pfam" id="PF13424">
    <property type="entry name" value="TPR_12"/>
    <property type="match status" value="2"/>
</dbReference>
<dbReference type="EMBL" id="MU853662">
    <property type="protein sequence ID" value="KAK4139467.1"/>
    <property type="molecule type" value="Genomic_DNA"/>
</dbReference>
<dbReference type="Gene3D" id="3.40.50.300">
    <property type="entry name" value="P-loop containing nucleotide triphosphate hydrolases"/>
    <property type="match status" value="1"/>
</dbReference>
<reference evidence="1" key="1">
    <citation type="journal article" date="2023" name="Mol. Phylogenet. Evol.">
        <title>Genome-scale phylogeny and comparative genomics of the fungal order Sordariales.</title>
        <authorList>
            <person name="Hensen N."/>
            <person name="Bonometti L."/>
            <person name="Westerberg I."/>
            <person name="Brannstrom I.O."/>
            <person name="Guillou S."/>
            <person name="Cros-Aarteil S."/>
            <person name="Calhoun S."/>
            <person name="Haridas S."/>
            <person name="Kuo A."/>
            <person name="Mondo S."/>
            <person name="Pangilinan J."/>
            <person name="Riley R."/>
            <person name="LaButti K."/>
            <person name="Andreopoulos B."/>
            <person name="Lipzen A."/>
            <person name="Chen C."/>
            <person name="Yan M."/>
            <person name="Daum C."/>
            <person name="Ng V."/>
            <person name="Clum A."/>
            <person name="Steindorff A."/>
            <person name="Ohm R.A."/>
            <person name="Martin F."/>
            <person name="Silar P."/>
            <person name="Natvig D.O."/>
            <person name="Lalanne C."/>
            <person name="Gautier V."/>
            <person name="Ament-Velasquez S.L."/>
            <person name="Kruys A."/>
            <person name="Hutchinson M.I."/>
            <person name="Powell A.J."/>
            <person name="Barry K."/>
            <person name="Miller A.N."/>
            <person name="Grigoriev I.V."/>
            <person name="Debuchy R."/>
            <person name="Gladieux P."/>
            <person name="Hiltunen Thoren M."/>
            <person name="Johannesson H."/>
        </authorList>
    </citation>
    <scope>NUCLEOTIDE SEQUENCE</scope>
    <source>
        <strain evidence="1">CBS 141.50</strain>
    </source>
</reference>
<dbReference type="InterPro" id="IPR053137">
    <property type="entry name" value="NLR-like"/>
</dbReference>
<protein>
    <submittedName>
        <fullName evidence="1">Uncharacterized protein</fullName>
    </submittedName>
</protein>
<evidence type="ECO:0000313" key="2">
    <source>
        <dbReference type="Proteomes" id="UP001302676"/>
    </source>
</evidence>
<dbReference type="RefSeq" id="XP_062632838.1">
    <property type="nucleotide sequence ID" value="XM_062782317.1"/>
</dbReference>
<dbReference type="PANTHER" id="PTHR46082:SF6">
    <property type="entry name" value="AAA+ ATPASE DOMAIN-CONTAINING PROTEIN-RELATED"/>
    <property type="match status" value="1"/>
</dbReference>
<gene>
    <name evidence="1" type="ORF">C8A04DRAFT_33066</name>
</gene>
<dbReference type="AlphaFoldDB" id="A0AAN6UUJ6"/>
<comment type="caution">
    <text evidence="1">The sequence shown here is derived from an EMBL/GenBank/DDBJ whole genome shotgun (WGS) entry which is preliminary data.</text>
</comment>
<organism evidence="1 2">
    <name type="scientific">Dichotomopilus funicola</name>
    <dbReference type="NCBI Taxonomy" id="1934379"/>
    <lineage>
        <taxon>Eukaryota</taxon>
        <taxon>Fungi</taxon>
        <taxon>Dikarya</taxon>
        <taxon>Ascomycota</taxon>
        <taxon>Pezizomycotina</taxon>
        <taxon>Sordariomycetes</taxon>
        <taxon>Sordariomycetidae</taxon>
        <taxon>Sordariales</taxon>
        <taxon>Chaetomiaceae</taxon>
        <taxon>Dichotomopilus</taxon>
    </lineage>
</organism>
<accession>A0AAN6UUJ6</accession>
<dbReference type="PANTHER" id="PTHR46082">
    <property type="entry name" value="ATP/GTP-BINDING PROTEIN-RELATED"/>
    <property type="match status" value="1"/>
</dbReference>
<sequence length="1012" mass="112944">MPLGLQCLHDASQGAGREEQLVDIVAVRDVHQDPLETWTHPRSGTNWLRDFLPQDLRVGRVLVYGYDAPASALFAEDAPETIQRMAESFVQELRADRHLAGTLRRPIVFICHGFGGVLVKKSLVYASTRTAPKVTHLWDRYVSTFAIVFLSKSARHQVGALFRIAGDKADLQMPRLVDSDFAPLVNQFHLFFFWEELPTRLGPRSALLVDHKSAAPKLDNTETAGIHATHADMCKFASKSTSDYRTVLAALAMYCEKAPSIIARRWRRAEVALKQLRMGEAEEMGGGFEFEVNTEQPSQSQDIQSREITHFYIPEETTPTFVGRQDLLTTLHTTLFPDNRPTTRPGRKAFVVFGMGGSGKTELCCKFATDNKHEYTAVFTIRAASPETIKESYCTIGQLGGFEPTESAGRHFLMQQKEPWLLIIDNADDRSIKLSRLFPASGSAHILVTTRVRDFSQEGTLGSLELNGLKEAEALQLLLTKADIPQPLDLSTTKTAIRIAKELGYLALALIQAGTSVYRGVCELSGYLEIHSVAWRRQRKQQKSELPSDPITDVIEVVYSTFDISLGVLEQYDSVQSQDATELLRMIAFFHFKSIPLELFSRAVSAREAGPVGGLSSKSWTASLVDGLWRRLEPPAPLPGFLKTPDREVGMQRIRFALADLQSLSFIHLNGKYISLHPLIHSWARDSLTTSQGPLWDSIALHTIMRSISLPPDSETKKDGEFHRDILPHLETCLSITGNPLSSDMLAASRGWLRVSLIFRPTLFILIRDQIRMHAKPGWVYAERGHFEKAAIHLQMVRDMLGKLAGEEDEKTMSATLGLAGVLWGLGRLEEGVRLGSLVVDTRKRIYGLNDERTLGAMNRLGQSYWLNGQYIEALALQETTWKGMKDVLGDSHPSTLEALDNYGVTLGAWHRFQESHDAHQFVLAARRAALGPTHLDTITTQSNLAMALLGLGRSDDALTGMTEVYEQRQKQLDKEHPWTLWALSYLCKIHIHIGNLAQAEALLTQSLEAAT</sequence>
<dbReference type="GeneID" id="87818930"/>